<organism evidence="2 3">
    <name type="scientific">Labilibaculum filiforme</name>
    <dbReference type="NCBI Taxonomy" id="1940526"/>
    <lineage>
        <taxon>Bacteria</taxon>
        <taxon>Pseudomonadati</taxon>
        <taxon>Bacteroidota</taxon>
        <taxon>Bacteroidia</taxon>
        <taxon>Marinilabiliales</taxon>
        <taxon>Marinifilaceae</taxon>
        <taxon>Labilibaculum</taxon>
    </lineage>
</organism>
<dbReference type="OrthoDB" id="9801455at2"/>
<dbReference type="SUPFAM" id="SSF75005">
    <property type="entry name" value="Arabinanase/levansucrase/invertase"/>
    <property type="match status" value="1"/>
</dbReference>
<name>A0A2N3HV25_9BACT</name>
<dbReference type="CDD" id="cd08992">
    <property type="entry name" value="GH117"/>
    <property type="match status" value="1"/>
</dbReference>
<dbReference type="InterPro" id="IPR050727">
    <property type="entry name" value="GH43_arabinanases"/>
</dbReference>
<protein>
    <submittedName>
        <fullName evidence="2">Glycoside hydrolase</fullName>
    </submittedName>
</protein>
<evidence type="ECO:0000256" key="1">
    <source>
        <dbReference type="SAM" id="SignalP"/>
    </source>
</evidence>
<dbReference type="GO" id="GO:0016787">
    <property type="term" value="F:hydrolase activity"/>
    <property type="evidence" value="ECO:0007669"/>
    <property type="project" value="UniProtKB-KW"/>
</dbReference>
<feature type="signal peptide" evidence="1">
    <location>
        <begin position="1"/>
        <end position="23"/>
    </location>
</feature>
<keyword evidence="1" id="KW-0732">Signal</keyword>
<comment type="caution">
    <text evidence="2">The sequence shown here is derived from an EMBL/GenBank/DDBJ whole genome shotgun (WGS) entry which is preliminary data.</text>
</comment>
<dbReference type="EMBL" id="MVDD01000011">
    <property type="protein sequence ID" value="PKQ61887.1"/>
    <property type="molecule type" value="Genomic_DNA"/>
</dbReference>
<dbReference type="Proteomes" id="UP000233535">
    <property type="component" value="Unassembled WGS sequence"/>
</dbReference>
<evidence type="ECO:0000313" key="2">
    <source>
        <dbReference type="EMBL" id="PKQ61887.1"/>
    </source>
</evidence>
<proteinExistence type="predicted"/>
<gene>
    <name evidence="2" type="ORF">BZG02_14465</name>
</gene>
<sequence length="433" mass="48634">MQKLTIGLSLLVLGLFLSCTNSTEPKMSEKAGAFPLYLKNLESDREVSSAIKRSFEHYEAPRLLDNELYTNFKYTELKGLDYHGGDGTITRRDPSKVIFEDGKYYVWYTHRNTATKPMGYEKCNDTIPSVDWDLAEIWYATSTDGFTWEEQGVAVTRPPKPQPGWRSVATSDVLKWKGKFYLYYQAFSAPSGKKTAGGATDACPVAMSYADSPNGPWTALNKVVIPFGAENEWDHRVIHDPYPLVHNGKIYIYYKSGLGERDANRKHWDCWGVTIADSPEGPFVKHPLNPVMNSGHETILFPFKEGVAAIVGTDGIEHYTIQYAKDWVNFEIAAVTQLVPTAAGPFSPDAFADNKNADGITWGLSHFINAGNNWNKMYSKLGRFDCDLSQSTNDPSMKQSNVLLPNELYFKQGLSQQQRERIAKENAEVLSTQ</sequence>
<accession>A0A2N3HV25</accession>
<dbReference type="Gene3D" id="2.115.10.20">
    <property type="entry name" value="Glycosyl hydrolase domain, family 43"/>
    <property type="match status" value="1"/>
</dbReference>
<dbReference type="PANTHER" id="PTHR43301">
    <property type="entry name" value="ARABINAN ENDO-1,5-ALPHA-L-ARABINOSIDASE"/>
    <property type="match status" value="1"/>
</dbReference>
<dbReference type="InterPro" id="IPR023296">
    <property type="entry name" value="Glyco_hydro_beta-prop_sf"/>
</dbReference>
<evidence type="ECO:0000313" key="3">
    <source>
        <dbReference type="Proteomes" id="UP000233535"/>
    </source>
</evidence>
<keyword evidence="3" id="KW-1185">Reference proteome</keyword>
<keyword evidence="2" id="KW-0378">Hydrolase</keyword>
<feature type="chain" id="PRO_5014852570" evidence="1">
    <location>
        <begin position="24"/>
        <end position="433"/>
    </location>
</feature>
<dbReference type="PANTHER" id="PTHR43301:SF3">
    <property type="entry name" value="ARABINAN ENDO-1,5-ALPHA-L-ARABINOSIDASE A-RELATED"/>
    <property type="match status" value="1"/>
</dbReference>
<dbReference type="AlphaFoldDB" id="A0A2N3HV25"/>
<reference evidence="2 3" key="1">
    <citation type="journal article" date="2017" name="Front. Microbiol.">
        <title>Labilibaculum manganireducens gen. nov., sp. nov. and Labilibaculum filiforme sp. nov., Novel Bacteroidetes Isolated from Subsurface Sediments of the Baltic Sea.</title>
        <authorList>
            <person name="Vandieken V."/>
            <person name="Marshall I.P."/>
            <person name="Niemann H."/>
            <person name="Engelen B."/>
            <person name="Cypionka H."/>
        </authorList>
    </citation>
    <scope>NUCLEOTIDE SEQUENCE [LARGE SCALE GENOMIC DNA]</scope>
    <source>
        <strain evidence="2 3">59.16B</strain>
    </source>
</reference>
<dbReference type="PROSITE" id="PS51257">
    <property type="entry name" value="PROKAR_LIPOPROTEIN"/>
    <property type="match status" value="1"/>
</dbReference>